<dbReference type="SMART" id="SM00032">
    <property type="entry name" value="CCP"/>
    <property type="match status" value="2"/>
</dbReference>
<feature type="transmembrane region" description="Helical" evidence="19">
    <location>
        <begin position="832"/>
        <end position="852"/>
    </location>
</feature>
<dbReference type="CDD" id="cd00033">
    <property type="entry name" value="CCP"/>
    <property type="match status" value="2"/>
</dbReference>
<evidence type="ECO:0000256" key="5">
    <source>
        <dbReference type="ARBA" id="ARBA00022729"/>
    </source>
</evidence>
<feature type="disulfide bond" evidence="17">
    <location>
        <begin position="127"/>
        <end position="154"/>
    </location>
</feature>
<evidence type="ECO:0000256" key="4">
    <source>
        <dbReference type="ARBA" id="ARBA00022692"/>
    </source>
</evidence>
<dbReference type="PRINTS" id="PR01176">
    <property type="entry name" value="GABABRECEPTR"/>
</dbReference>
<feature type="transmembrane region" description="Helical" evidence="19">
    <location>
        <begin position="706"/>
        <end position="729"/>
    </location>
</feature>
<keyword evidence="15" id="KW-0628">Postsynaptic cell membrane</keyword>
<dbReference type="OrthoDB" id="17569at2759"/>
<dbReference type="Gene3D" id="2.10.70.10">
    <property type="entry name" value="Complement Module, domain 1"/>
    <property type="match status" value="1"/>
</dbReference>
<dbReference type="InterPro" id="IPR017978">
    <property type="entry name" value="GPCR_3_C"/>
</dbReference>
<comment type="similarity">
    <text evidence="1">Belongs to the G-protein coupled receptor 3 family. GABA-B receptor subfamily.</text>
</comment>
<dbReference type="KEGG" id="ipu:108273306"/>
<dbReference type="PRINTS" id="PR01177">
    <property type="entry name" value="GABAB1RECPTR"/>
</dbReference>
<keyword evidence="23" id="KW-1185">Reference proteome</keyword>
<dbReference type="GO" id="GO:0038039">
    <property type="term" value="C:G protein-coupled receptor heterodimeric complex"/>
    <property type="evidence" value="ECO:0007669"/>
    <property type="project" value="TreeGrafter"/>
</dbReference>
<evidence type="ECO:0000256" key="14">
    <source>
        <dbReference type="ARBA" id="ARBA00023224"/>
    </source>
</evidence>
<dbReference type="FunFam" id="3.40.50.2300:FF:000072">
    <property type="entry name" value="Gamma-aminobutyric acid type B receptor subunit 2"/>
    <property type="match status" value="1"/>
</dbReference>
<keyword evidence="14" id="KW-0807">Transducer</keyword>
<feature type="domain" description="Sushi" evidence="22">
    <location>
        <begin position="95"/>
        <end position="156"/>
    </location>
</feature>
<feature type="chain" id="PRO_5039909579" evidence="20">
    <location>
        <begin position="20"/>
        <end position="996"/>
    </location>
</feature>
<evidence type="ECO:0000256" key="20">
    <source>
        <dbReference type="SAM" id="SignalP"/>
    </source>
</evidence>
<reference evidence="24" key="2">
    <citation type="submission" date="2025-08" db="UniProtKB">
        <authorList>
            <consortium name="RefSeq"/>
        </authorList>
    </citation>
    <scope>IDENTIFICATION</scope>
    <source>
        <tissue evidence="24">Blood</tissue>
    </source>
</reference>
<feature type="domain" description="G-protein coupled receptors family 3 profile" evidence="21">
    <location>
        <begin position="595"/>
        <end position="874"/>
    </location>
</feature>
<evidence type="ECO:0000256" key="19">
    <source>
        <dbReference type="SAM" id="Phobius"/>
    </source>
</evidence>
<keyword evidence="10 19" id="KW-0472">Membrane</keyword>
<keyword evidence="13" id="KW-0325">Glycoprotein</keyword>
<dbReference type="InterPro" id="IPR002455">
    <property type="entry name" value="GPCR3_GABA-B"/>
</dbReference>
<dbReference type="GO" id="GO:0007214">
    <property type="term" value="P:gamma-aminobutyric acid signaling pathway"/>
    <property type="evidence" value="ECO:0007669"/>
    <property type="project" value="TreeGrafter"/>
</dbReference>
<dbReference type="CTD" id="558708"/>
<accession>A0A2D0S5C6</accession>
<keyword evidence="17" id="KW-0768">Sushi</keyword>
<dbReference type="CDD" id="cd06366">
    <property type="entry name" value="PBP1_GABAb_receptor"/>
    <property type="match status" value="1"/>
</dbReference>
<dbReference type="InterPro" id="IPR028082">
    <property type="entry name" value="Peripla_BP_I"/>
</dbReference>
<dbReference type="RefSeq" id="XP_017337959.2">
    <property type="nucleotide sequence ID" value="XM_017482470.3"/>
</dbReference>
<evidence type="ECO:0000256" key="15">
    <source>
        <dbReference type="ARBA" id="ARBA00023257"/>
    </source>
</evidence>
<dbReference type="Pfam" id="PF01094">
    <property type="entry name" value="ANF_receptor"/>
    <property type="match status" value="1"/>
</dbReference>
<feature type="transmembrane region" description="Helical" evidence="19">
    <location>
        <begin position="664"/>
        <end position="685"/>
    </location>
</feature>
<feature type="region of interest" description="Disordered" evidence="18">
    <location>
        <begin position="916"/>
        <end position="983"/>
    </location>
</feature>
<comment type="caution">
    <text evidence="17">Lacks conserved residue(s) required for the propagation of feature annotation.</text>
</comment>
<organism evidence="23 24">
    <name type="scientific">Ictalurus punctatus</name>
    <name type="common">Channel catfish</name>
    <name type="synonym">Silurus punctatus</name>
    <dbReference type="NCBI Taxonomy" id="7998"/>
    <lineage>
        <taxon>Eukaryota</taxon>
        <taxon>Metazoa</taxon>
        <taxon>Chordata</taxon>
        <taxon>Craniata</taxon>
        <taxon>Vertebrata</taxon>
        <taxon>Euteleostomi</taxon>
        <taxon>Actinopterygii</taxon>
        <taxon>Neopterygii</taxon>
        <taxon>Teleostei</taxon>
        <taxon>Ostariophysi</taxon>
        <taxon>Siluriformes</taxon>
        <taxon>Ictaluridae</taxon>
        <taxon>Ictalurus</taxon>
    </lineage>
</organism>
<keyword evidence="6 19" id="KW-1133">Transmembrane helix</keyword>
<keyword evidence="8" id="KW-0297">G-protein coupled receptor</keyword>
<dbReference type="InterPro" id="IPR001828">
    <property type="entry name" value="ANF_lig-bd_rcpt"/>
</dbReference>
<keyword evidence="12 24" id="KW-0675">Receptor</keyword>
<dbReference type="PANTHER" id="PTHR10519:SF77">
    <property type="entry name" value="GAMMA-AMINOBUTYRIC ACID TYPE B RECEPTOR SUBUNIT 1"/>
    <property type="match status" value="1"/>
</dbReference>
<evidence type="ECO:0000256" key="8">
    <source>
        <dbReference type="ARBA" id="ARBA00023040"/>
    </source>
</evidence>
<evidence type="ECO:0000256" key="13">
    <source>
        <dbReference type="ARBA" id="ARBA00023180"/>
    </source>
</evidence>
<comment type="subcellular location">
    <subcellularLocation>
        <location evidence="16">Postsynaptic cell membrane</location>
        <topology evidence="16">Multi-pass membrane protein</topology>
    </subcellularLocation>
</comment>
<dbReference type="GeneID" id="108273306"/>
<evidence type="ECO:0000256" key="7">
    <source>
        <dbReference type="ARBA" id="ARBA00023018"/>
    </source>
</evidence>
<reference evidence="23" key="1">
    <citation type="journal article" date="2016" name="Nat. Commun.">
        <title>The channel catfish genome sequence provides insights into the evolution of scale formation in teleosts.</title>
        <authorList>
            <person name="Liu Z."/>
            <person name="Liu S."/>
            <person name="Yao J."/>
            <person name="Bao L."/>
            <person name="Zhang J."/>
            <person name="Li Y."/>
            <person name="Jiang C."/>
            <person name="Sun L."/>
            <person name="Wang R."/>
            <person name="Zhang Y."/>
            <person name="Zhou T."/>
            <person name="Zeng Q."/>
            <person name="Fu Q."/>
            <person name="Gao S."/>
            <person name="Li N."/>
            <person name="Koren S."/>
            <person name="Jiang Y."/>
            <person name="Zimin A."/>
            <person name="Xu P."/>
            <person name="Phillippy A.M."/>
            <person name="Geng X."/>
            <person name="Song L."/>
            <person name="Sun F."/>
            <person name="Li C."/>
            <person name="Wang X."/>
            <person name="Chen A."/>
            <person name="Jin Y."/>
            <person name="Yuan Z."/>
            <person name="Yang Y."/>
            <person name="Tan S."/>
            <person name="Peatman E."/>
            <person name="Lu J."/>
            <person name="Qin Z."/>
            <person name="Dunham R."/>
            <person name="Li Z."/>
            <person name="Sonstegard T."/>
            <person name="Feng J."/>
            <person name="Danzmann R.G."/>
            <person name="Schroeder S."/>
            <person name="Scheffler B."/>
            <person name="Duke M.V."/>
            <person name="Ballard L."/>
            <person name="Kucuktas H."/>
            <person name="Kaltenboeck L."/>
            <person name="Liu H."/>
            <person name="Armbruster J."/>
            <person name="Xie Y."/>
            <person name="Kirby M.L."/>
            <person name="Tian Y."/>
            <person name="Flanagan M.E."/>
            <person name="Mu W."/>
            <person name="Waldbieser G.C."/>
        </authorList>
    </citation>
    <scope>NUCLEOTIDE SEQUENCE [LARGE SCALE GENOMIC DNA]</scope>
    <source>
        <strain evidence="23">SDA103</strain>
    </source>
</reference>
<dbReference type="Proteomes" id="UP000221080">
    <property type="component" value="Chromosome 12"/>
</dbReference>
<dbReference type="SUPFAM" id="SSF53822">
    <property type="entry name" value="Periplasmic binding protein-like I"/>
    <property type="match status" value="1"/>
</dbReference>
<keyword evidence="9" id="KW-0175">Coiled coil</keyword>
<dbReference type="PANTHER" id="PTHR10519">
    <property type="entry name" value="GABA-B RECEPTOR"/>
    <property type="match status" value="1"/>
</dbReference>
<evidence type="ECO:0000313" key="24">
    <source>
        <dbReference type="RefSeq" id="XP_017337959.2"/>
    </source>
</evidence>
<feature type="transmembrane region" description="Helical" evidence="19">
    <location>
        <begin position="807"/>
        <end position="826"/>
    </location>
</feature>
<evidence type="ECO:0000256" key="9">
    <source>
        <dbReference type="ARBA" id="ARBA00023054"/>
    </source>
</evidence>
<dbReference type="SUPFAM" id="SSF57535">
    <property type="entry name" value="Complement control module/SCR domain"/>
    <property type="match status" value="2"/>
</dbReference>
<feature type="transmembrane region" description="Helical" evidence="19">
    <location>
        <begin position="588"/>
        <end position="613"/>
    </location>
</feature>
<dbReference type="GO" id="GO:0004965">
    <property type="term" value="F:G protein-coupled GABA receptor activity"/>
    <property type="evidence" value="ECO:0007669"/>
    <property type="project" value="InterPro"/>
</dbReference>
<dbReference type="GO" id="GO:0045211">
    <property type="term" value="C:postsynaptic membrane"/>
    <property type="evidence" value="ECO:0007669"/>
    <property type="project" value="UniProtKB-SubCell"/>
</dbReference>
<dbReference type="InterPro" id="IPR002456">
    <property type="entry name" value="GPCR_3_GABA_rcpt_B1"/>
</dbReference>
<keyword evidence="3" id="KW-0597">Phosphoprotein</keyword>
<evidence type="ECO:0000256" key="11">
    <source>
        <dbReference type="ARBA" id="ARBA00023157"/>
    </source>
</evidence>
<dbReference type="Pfam" id="PF00084">
    <property type="entry name" value="Sushi"/>
    <property type="match status" value="1"/>
</dbReference>
<dbReference type="AlphaFoldDB" id="A0A2D0S5C6"/>
<feature type="region of interest" description="Disordered" evidence="18">
    <location>
        <begin position="864"/>
        <end position="890"/>
    </location>
</feature>
<evidence type="ECO:0000256" key="16">
    <source>
        <dbReference type="ARBA" id="ARBA00034104"/>
    </source>
</evidence>
<dbReference type="Pfam" id="PF00003">
    <property type="entry name" value="7tm_3"/>
    <property type="match status" value="1"/>
</dbReference>
<dbReference type="InterPro" id="IPR000436">
    <property type="entry name" value="Sushi_SCR_CCP_dom"/>
</dbReference>
<evidence type="ECO:0000259" key="22">
    <source>
        <dbReference type="PROSITE" id="PS50923"/>
    </source>
</evidence>
<proteinExistence type="inferred from homology"/>
<evidence type="ECO:0000256" key="6">
    <source>
        <dbReference type="ARBA" id="ARBA00022989"/>
    </source>
</evidence>
<evidence type="ECO:0000256" key="3">
    <source>
        <dbReference type="ARBA" id="ARBA00022553"/>
    </source>
</evidence>
<evidence type="ECO:0000256" key="12">
    <source>
        <dbReference type="ARBA" id="ARBA00023170"/>
    </source>
</evidence>
<dbReference type="Gene3D" id="3.40.50.2300">
    <property type="match status" value="2"/>
</dbReference>
<dbReference type="CDD" id="cd15291">
    <property type="entry name" value="7tmC_GABA-B-R1"/>
    <property type="match status" value="1"/>
</dbReference>
<evidence type="ECO:0000256" key="17">
    <source>
        <dbReference type="PROSITE-ProRule" id="PRU00302"/>
    </source>
</evidence>
<evidence type="ECO:0000313" key="23">
    <source>
        <dbReference type="Proteomes" id="UP000221080"/>
    </source>
</evidence>
<dbReference type="PROSITE" id="PS50259">
    <property type="entry name" value="G_PROTEIN_RECEP_F3_4"/>
    <property type="match status" value="1"/>
</dbReference>
<feature type="compositionally biased region" description="Polar residues" evidence="18">
    <location>
        <begin position="864"/>
        <end position="880"/>
    </location>
</feature>
<evidence type="ECO:0000256" key="2">
    <source>
        <dbReference type="ARBA" id="ARBA00022475"/>
    </source>
</evidence>
<evidence type="ECO:0000256" key="1">
    <source>
        <dbReference type="ARBA" id="ARBA00008991"/>
    </source>
</evidence>
<dbReference type="InterPro" id="IPR035976">
    <property type="entry name" value="Sushi/SCR/CCP_sf"/>
</dbReference>
<evidence type="ECO:0000256" key="10">
    <source>
        <dbReference type="ARBA" id="ARBA00023136"/>
    </source>
</evidence>
<dbReference type="PROSITE" id="PS50923">
    <property type="entry name" value="SUSHI"/>
    <property type="match status" value="1"/>
</dbReference>
<dbReference type="FunFam" id="3.40.50.2300:FF:000055">
    <property type="entry name" value="Gamma-aminobutyric acid type B receptor subunit 1"/>
    <property type="match status" value="1"/>
</dbReference>
<sequence>MKLLFFHVIIFMFDSFTEASHNITAGCAIIRPPRDGGIRYRGLTQEQIHSVQVLPVDYEIEYICRGNRVIVGPKVRKCLPDGTWTDLSQRSKCLLPCEQVWTSLENGRVVVSPPGPAVEGTVLRYSCLSSFILEGRNTTQCTKQGTWDSPKPTCRYNRHHTGKKKLYIGALFPMSGGWPGGQACLPSAQMALDLVNKRTDILPDYELELIYYDSRCDPGEATKLLYDLLYTEPIKIVLMPGCSSVSTLVAEAARMWNLIVLSYGSSSPALSNRRRFPTFFRTHPSATLHNPTRVQLFQKWKWTKIATIQQTTEVFTSTLDDLEQRVKEAGIEISVRQSFLTDPAVAVKNLKRQDARIIVGLFYETEARKVFCEVYKDKLYGKKYVWFLIGWYADNWFKIKDPSINCTVEQMTEAVEGHVTTEIVMLNPETVRGASNLTSQEFLTQLMSKLGGKNPEETGGFQEAPLAYDAVWALALALNKTVGPLRARGRRLEDFNYNNKDITAEIYRALNTSSFEGVSGHVVFDAQGSRMAWTLIEQLQGGSYKKIGYYDMTKGNLSWYGNDKWIGPGPPADQTVVIRKFRFLSQKLFVSVSVFAGLGILLGIVCLTFNIYNSNVRYIQNSQPYLNNMTAVGCMMALAAVFPLGIDGLHVRRSQFPVVCQFRLWLLGLGFSLAYGSMFTKIWWVHTVFTKKDEKKDKRKQHLEPWKLYATVGVLLVIDVLSLMIWQIVDPLHITEEKFTREAPKEDLDVLIEPLLEHCSSEKMNTWLGVVYGYKGLLLLLGIFLAYETKSISTEKINDHRAVGMAIYNVSVLCMITAPVTMILSSKQDASFAFASLAIVFSVYITLVVLFVPKMRRLITRGEWQSDQQETMKTGSSTNNNDEEKSRQLERENKELQKIIQEKEERVSELRNQLSERQALRSRRRPSSTNLNHSIPSLPITHTDPKSLLPPPGYPLPISDNHSLPPTFSNSTSVYQPDGKISRNNCHASRLQLLYK</sequence>
<feature type="transmembrane region" description="Helical" evidence="19">
    <location>
        <begin position="766"/>
        <end position="787"/>
    </location>
</feature>
<keyword evidence="5 20" id="KW-0732">Signal</keyword>
<gene>
    <name evidence="24" type="primary">gabbr1b</name>
</gene>
<name>A0A2D0S5C6_ICTPU</name>
<keyword evidence="2" id="KW-1003">Cell membrane</keyword>
<feature type="transmembrane region" description="Helical" evidence="19">
    <location>
        <begin position="625"/>
        <end position="644"/>
    </location>
</feature>
<evidence type="ECO:0000256" key="18">
    <source>
        <dbReference type="SAM" id="MobiDB-lite"/>
    </source>
</evidence>
<keyword evidence="11 17" id="KW-1015">Disulfide bond</keyword>
<protein>
    <submittedName>
        <fullName evidence="24">Gamma-aminobutyric acid type B receptor subunit 1 isoform X1</fullName>
    </submittedName>
</protein>
<feature type="compositionally biased region" description="Polar residues" evidence="18">
    <location>
        <begin position="960"/>
        <end position="975"/>
    </location>
</feature>
<feature type="signal peptide" evidence="20">
    <location>
        <begin position="1"/>
        <end position="19"/>
    </location>
</feature>
<keyword evidence="4 19" id="KW-0812">Transmembrane</keyword>
<evidence type="ECO:0000259" key="21">
    <source>
        <dbReference type="PROSITE" id="PS50259"/>
    </source>
</evidence>
<keyword evidence="7" id="KW-0770">Synapse</keyword>